<evidence type="ECO:0000259" key="2">
    <source>
        <dbReference type="Pfam" id="PF00804"/>
    </source>
</evidence>
<organism evidence="3 4">
    <name type="scientific">Aegilops tauschii subsp. strangulata</name>
    <name type="common">Goatgrass</name>
    <dbReference type="NCBI Taxonomy" id="200361"/>
    <lineage>
        <taxon>Eukaryota</taxon>
        <taxon>Viridiplantae</taxon>
        <taxon>Streptophyta</taxon>
        <taxon>Embryophyta</taxon>
        <taxon>Tracheophyta</taxon>
        <taxon>Spermatophyta</taxon>
        <taxon>Magnoliopsida</taxon>
        <taxon>Liliopsida</taxon>
        <taxon>Poales</taxon>
        <taxon>Poaceae</taxon>
        <taxon>BOP clade</taxon>
        <taxon>Pooideae</taxon>
        <taxon>Triticodae</taxon>
        <taxon>Triticeae</taxon>
        <taxon>Triticinae</taxon>
        <taxon>Aegilops</taxon>
    </lineage>
</organism>
<reference evidence="3" key="3">
    <citation type="journal article" date="2017" name="Nature">
        <title>Genome sequence of the progenitor of the wheat D genome Aegilops tauschii.</title>
        <authorList>
            <person name="Luo M.C."/>
            <person name="Gu Y.Q."/>
            <person name="Puiu D."/>
            <person name="Wang H."/>
            <person name="Twardziok S.O."/>
            <person name="Deal K.R."/>
            <person name="Huo N."/>
            <person name="Zhu T."/>
            <person name="Wang L."/>
            <person name="Wang Y."/>
            <person name="McGuire P.E."/>
            <person name="Liu S."/>
            <person name="Long H."/>
            <person name="Ramasamy R.K."/>
            <person name="Rodriguez J.C."/>
            <person name="Van S.L."/>
            <person name="Yuan L."/>
            <person name="Wang Z."/>
            <person name="Xia Z."/>
            <person name="Xiao L."/>
            <person name="Anderson O.D."/>
            <person name="Ouyang S."/>
            <person name="Liang Y."/>
            <person name="Zimin A.V."/>
            <person name="Pertea G."/>
            <person name="Qi P."/>
            <person name="Bennetzen J.L."/>
            <person name="Dai X."/>
            <person name="Dawson M.W."/>
            <person name="Muller H.G."/>
            <person name="Kugler K."/>
            <person name="Rivarola-Duarte L."/>
            <person name="Spannagl M."/>
            <person name="Mayer K.F.X."/>
            <person name="Lu F.H."/>
            <person name="Bevan M.W."/>
            <person name="Leroy P."/>
            <person name="Li P."/>
            <person name="You F.M."/>
            <person name="Sun Q."/>
            <person name="Liu Z."/>
            <person name="Lyons E."/>
            <person name="Wicker T."/>
            <person name="Salzberg S.L."/>
            <person name="Devos K.M."/>
            <person name="Dvorak J."/>
        </authorList>
    </citation>
    <scope>NUCLEOTIDE SEQUENCE [LARGE SCALE GENOMIC DNA]</scope>
    <source>
        <strain evidence="3">cv. AL8/78</strain>
    </source>
</reference>
<protein>
    <recommendedName>
        <fullName evidence="2">Syntaxin N-terminal domain-containing protein</fullName>
    </recommendedName>
</protein>
<feature type="domain" description="Syntaxin N-terminal" evidence="2">
    <location>
        <begin position="37"/>
        <end position="80"/>
    </location>
</feature>
<dbReference type="Proteomes" id="UP000015105">
    <property type="component" value="Chromosome 5D"/>
</dbReference>
<reference evidence="3" key="4">
    <citation type="submission" date="2019-03" db="UniProtKB">
        <authorList>
            <consortium name="EnsemblPlants"/>
        </authorList>
    </citation>
    <scope>IDENTIFICATION</scope>
</reference>
<keyword evidence="4" id="KW-1185">Reference proteome</keyword>
<evidence type="ECO:0000256" key="1">
    <source>
        <dbReference type="SAM" id="Coils"/>
    </source>
</evidence>
<evidence type="ECO:0000313" key="4">
    <source>
        <dbReference type="Proteomes" id="UP000015105"/>
    </source>
</evidence>
<dbReference type="EnsemblPlants" id="AET5Gv20261700.4">
    <property type="protein sequence ID" value="AET5Gv20261700.4"/>
    <property type="gene ID" value="AET5Gv20261700"/>
</dbReference>
<sequence>MRNLLSNSFELNKEERPPGNVDIELGLQGDLSGSAQPGFDGFYEQVREIDKLLETLTKLLKDLQNSNEESKIVTKASAMKG</sequence>
<dbReference type="Pfam" id="PF00804">
    <property type="entry name" value="Syntaxin"/>
    <property type="match status" value="1"/>
</dbReference>
<evidence type="ECO:0000313" key="3">
    <source>
        <dbReference type="EnsemblPlants" id="AET5Gv20261700.4"/>
    </source>
</evidence>
<dbReference type="InterPro" id="IPR006011">
    <property type="entry name" value="Syntaxin_N"/>
</dbReference>
<dbReference type="AlphaFoldDB" id="A0A453K1N6"/>
<reference evidence="4" key="1">
    <citation type="journal article" date="2014" name="Science">
        <title>Ancient hybridizations among the ancestral genomes of bread wheat.</title>
        <authorList>
            <consortium name="International Wheat Genome Sequencing Consortium,"/>
            <person name="Marcussen T."/>
            <person name="Sandve S.R."/>
            <person name="Heier L."/>
            <person name="Spannagl M."/>
            <person name="Pfeifer M."/>
            <person name="Jakobsen K.S."/>
            <person name="Wulff B.B."/>
            <person name="Steuernagel B."/>
            <person name="Mayer K.F."/>
            <person name="Olsen O.A."/>
        </authorList>
    </citation>
    <scope>NUCLEOTIDE SEQUENCE [LARGE SCALE GENOMIC DNA]</scope>
    <source>
        <strain evidence="4">cv. AL8/78</strain>
    </source>
</reference>
<feature type="coiled-coil region" evidence="1">
    <location>
        <begin position="46"/>
        <end position="73"/>
    </location>
</feature>
<reference evidence="3" key="5">
    <citation type="journal article" date="2021" name="G3 (Bethesda)">
        <title>Aegilops tauschii genome assembly Aet v5.0 features greater sequence contiguity and improved annotation.</title>
        <authorList>
            <person name="Wang L."/>
            <person name="Zhu T."/>
            <person name="Rodriguez J.C."/>
            <person name="Deal K.R."/>
            <person name="Dubcovsky J."/>
            <person name="McGuire P.E."/>
            <person name="Lux T."/>
            <person name="Spannagl M."/>
            <person name="Mayer K.F.X."/>
            <person name="Baldrich P."/>
            <person name="Meyers B.C."/>
            <person name="Huo N."/>
            <person name="Gu Y.Q."/>
            <person name="Zhou H."/>
            <person name="Devos K.M."/>
            <person name="Bennetzen J.L."/>
            <person name="Unver T."/>
            <person name="Budak H."/>
            <person name="Gulick P.J."/>
            <person name="Galiba G."/>
            <person name="Kalapos B."/>
            <person name="Nelson D.R."/>
            <person name="Li P."/>
            <person name="You F.M."/>
            <person name="Luo M.C."/>
            <person name="Dvorak J."/>
        </authorList>
    </citation>
    <scope>NUCLEOTIDE SEQUENCE [LARGE SCALE GENOMIC DNA]</scope>
    <source>
        <strain evidence="3">cv. AL8/78</strain>
    </source>
</reference>
<dbReference type="GO" id="GO:0016020">
    <property type="term" value="C:membrane"/>
    <property type="evidence" value="ECO:0007669"/>
    <property type="project" value="InterPro"/>
</dbReference>
<proteinExistence type="predicted"/>
<name>A0A453K1N6_AEGTS</name>
<accession>A0A453K1N6</accession>
<dbReference type="Gramene" id="AET5Gv20261700.4">
    <property type="protein sequence ID" value="AET5Gv20261700.4"/>
    <property type="gene ID" value="AET5Gv20261700"/>
</dbReference>
<keyword evidence="1" id="KW-0175">Coiled coil</keyword>
<reference evidence="4" key="2">
    <citation type="journal article" date="2017" name="Nat. Plants">
        <title>The Aegilops tauschii genome reveals multiple impacts of transposons.</title>
        <authorList>
            <person name="Zhao G."/>
            <person name="Zou C."/>
            <person name="Li K."/>
            <person name="Wang K."/>
            <person name="Li T."/>
            <person name="Gao L."/>
            <person name="Zhang X."/>
            <person name="Wang H."/>
            <person name="Yang Z."/>
            <person name="Liu X."/>
            <person name="Jiang W."/>
            <person name="Mao L."/>
            <person name="Kong X."/>
            <person name="Jiao Y."/>
            <person name="Jia J."/>
        </authorList>
    </citation>
    <scope>NUCLEOTIDE SEQUENCE [LARGE SCALE GENOMIC DNA]</scope>
    <source>
        <strain evidence="4">cv. AL8/78</strain>
    </source>
</reference>